<keyword evidence="2" id="KW-1185">Reference proteome</keyword>
<accession>A0ACA9N3G8</accession>
<organism evidence="1 2">
    <name type="scientific">Cetraspora pellucida</name>
    <dbReference type="NCBI Taxonomy" id="1433469"/>
    <lineage>
        <taxon>Eukaryota</taxon>
        <taxon>Fungi</taxon>
        <taxon>Fungi incertae sedis</taxon>
        <taxon>Mucoromycota</taxon>
        <taxon>Glomeromycotina</taxon>
        <taxon>Glomeromycetes</taxon>
        <taxon>Diversisporales</taxon>
        <taxon>Gigasporaceae</taxon>
        <taxon>Cetraspora</taxon>
    </lineage>
</organism>
<dbReference type="EMBL" id="CAJVPW010011497">
    <property type="protein sequence ID" value="CAG8626383.1"/>
    <property type="molecule type" value="Genomic_DNA"/>
</dbReference>
<proteinExistence type="predicted"/>
<gene>
    <name evidence="1" type="ORF">SPELUC_LOCUS8064</name>
</gene>
<feature type="non-terminal residue" evidence="1">
    <location>
        <position position="1"/>
    </location>
</feature>
<reference evidence="1" key="1">
    <citation type="submission" date="2021-06" db="EMBL/GenBank/DDBJ databases">
        <authorList>
            <person name="Kallberg Y."/>
            <person name="Tangrot J."/>
            <person name="Rosling A."/>
        </authorList>
    </citation>
    <scope>NUCLEOTIDE SEQUENCE</scope>
    <source>
        <strain evidence="1">28 12/20/2015</strain>
    </source>
</reference>
<evidence type="ECO:0000313" key="2">
    <source>
        <dbReference type="Proteomes" id="UP000789366"/>
    </source>
</evidence>
<sequence>SHSIIAQLLDSEMLNFVTTRERLFNGNTDLVAGRKHLIIYE</sequence>
<evidence type="ECO:0000313" key="1">
    <source>
        <dbReference type="EMBL" id="CAG8626383.1"/>
    </source>
</evidence>
<dbReference type="Proteomes" id="UP000789366">
    <property type="component" value="Unassembled WGS sequence"/>
</dbReference>
<comment type="caution">
    <text evidence="1">The sequence shown here is derived from an EMBL/GenBank/DDBJ whole genome shotgun (WGS) entry which is preliminary data.</text>
</comment>
<protein>
    <submittedName>
        <fullName evidence="1">9813_t:CDS:1</fullName>
    </submittedName>
</protein>
<name>A0ACA9N3G8_9GLOM</name>